<proteinExistence type="predicted"/>
<evidence type="ECO:0000313" key="2">
    <source>
        <dbReference type="Proteomes" id="UP001186974"/>
    </source>
</evidence>
<dbReference type="Proteomes" id="UP001186974">
    <property type="component" value="Unassembled WGS sequence"/>
</dbReference>
<dbReference type="EMBL" id="JAWDJW010006365">
    <property type="protein sequence ID" value="KAK3065086.1"/>
    <property type="molecule type" value="Genomic_DNA"/>
</dbReference>
<sequence length="647" mass="67605">MKFSSLAMLPVAAMAAPQLSGFPRSNAVMKSESVKHLEPKLRADAKRTLTRWGPYTLAGHDQPKPSGSMPSLDRKGQAFISRWTDGLCTSCTVLGGTIGLQMANGSDALKHNVYVHHILSFDATKRTKAFVSQCPTADGKVGASSRLGDTLGGVGGTRFLGVGEDNGNGYKLYTSEDGSFDSGFHIGASDVFSANVDLVNYNEGPVDVYVTMDMEYVPGNVGVDAYGALLNVQGCSLSTRLNMDGNTTSKRFPVLTDGAIVSARGHLHSGGEAMILHLNSAPPAAPICVSQAQYGNEGLVDGGQATETITGMSQCNKPIFVKAGDYLTMTSSYNSAAHSGGGGMGDHAEAGGEVDGHADGGHSGGGMGGEMAQWAIVFAPNAKEGGMQPAPGPAPVPVSAAPATAPQAPAADNIGISAGADLAAAPIPQGPTAAVAPVAAPLSTRPATDPMAGSRCGGLDMGRPGMAPPAPIPTAQVEGSQPHSHGAILSPTVEAKKRPKYKGEMTACDESKCGKCHYKIEHMKEGHCERFHTKPFQSFRFRQDPKSVRSGGARCTLHLYNDKNCENQFNEMSMYVAVKGGPTVCKEVMDNNPGDTQWGHNTGAGPAKSALIKCDHTGAVAWSERDQEFELDVMDDPNEHTDARDFE</sequence>
<organism evidence="1 2">
    <name type="scientific">Coniosporium uncinatum</name>
    <dbReference type="NCBI Taxonomy" id="93489"/>
    <lineage>
        <taxon>Eukaryota</taxon>
        <taxon>Fungi</taxon>
        <taxon>Dikarya</taxon>
        <taxon>Ascomycota</taxon>
        <taxon>Pezizomycotina</taxon>
        <taxon>Dothideomycetes</taxon>
        <taxon>Dothideomycetes incertae sedis</taxon>
        <taxon>Coniosporium</taxon>
    </lineage>
</organism>
<comment type="caution">
    <text evidence="1">The sequence shown here is derived from an EMBL/GenBank/DDBJ whole genome shotgun (WGS) entry which is preliminary data.</text>
</comment>
<evidence type="ECO:0000313" key="1">
    <source>
        <dbReference type="EMBL" id="KAK3065086.1"/>
    </source>
</evidence>
<accession>A0ACC3DCG7</accession>
<name>A0ACC3DCG7_9PEZI</name>
<protein>
    <submittedName>
        <fullName evidence="1">Uncharacterized protein</fullName>
    </submittedName>
</protein>
<keyword evidence="2" id="KW-1185">Reference proteome</keyword>
<reference evidence="1" key="1">
    <citation type="submission" date="2024-09" db="EMBL/GenBank/DDBJ databases">
        <title>Black Yeasts Isolated from many extreme environments.</title>
        <authorList>
            <person name="Coleine C."/>
            <person name="Stajich J.E."/>
            <person name="Selbmann L."/>
        </authorList>
    </citation>
    <scope>NUCLEOTIDE SEQUENCE</scope>
    <source>
        <strain evidence="1">CCFEE 5737</strain>
    </source>
</reference>
<gene>
    <name evidence="1" type="ORF">LTS18_011050</name>
</gene>